<evidence type="ECO:0000313" key="3">
    <source>
        <dbReference type="Proteomes" id="UP000257109"/>
    </source>
</evidence>
<protein>
    <submittedName>
        <fullName evidence="2">Uncharacterized protein</fullName>
    </submittedName>
</protein>
<keyword evidence="3" id="KW-1185">Reference proteome</keyword>
<proteinExistence type="predicted"/>
<comment type="caution">
    <text evidence="2">The sequence shown here is derived from an EMBL/GenBank/DDBJ whole genome shotgun (WGS) entry which is preliminary data.</text>
</comment>
<name>A0A371HI94_MUCPR</name>
<feature type="compositionally biased region" description="Acidic residues" evidence="1">
    <location>
        <begin position="16"/>
        <end position="27"/>
    </location>
</feature>
<dbReference type="AlphaFoldDB" id="A0A371HI94"/>
<dbReference type="Proteomes" id="UP000257109">
    <property type="component" value="Unassembled WGS sequence"/>
</dbReference>
<gene>
    <name evidence="2" type="ORF">CR513_13992</name>
</gene>
<sequence>MEAFVGSTDENNCLEVADEETDPEEVQDLPNSEDNHSDIVDLDFEVELFELLDQVYNQEHSECKNDAKVKVAETEESPIAQLATIFTAEIKSA</sequence>
<organism evidence="2 3">
    <name type="scientific">Mucuna pruriens</name>
    <name type="common">Velvet bean</name>
    <name type="synonym">Dolichos pruriens</name>
    <dbReference type="NCBI Taxonomy" id="157652"/>
    <lineage>
        <taxon>Eukaryota</taxon>
        <taxon>Viridiplantae</taxon>
        <taxon>Streptophyta</taxon>
        <taxon>Embryophyta</taxon>
        <taxon>Tracheophyta</taxon>
        <taxon>Spermatophyta</taxon>
        <taxon>Magnoliopsida</taxon>
        <taxon>eudicotyledons</taxon>
        <taxon>Gunneridae</taxon>
        <taxon>Pentapetalae</taxon>
        <taxon>rosids</taxon>
        <taxon>fabids</taxon>
        <taxon>Fabales</taxon>
        <taxon>Fabaceae</taxon>
        <taxon>Papilionoideae</taxon>
        <taxon>50 kb inversion clade</taxon>
        <taxon>NPAAA clade</taxon>
        <taxon>indigoferoid/millettioid clade</taxon>
        <taxon>Phaseoleae</taxon>
        <taxon>Mucuna</taxon>
    </lineage>
</organism>
<feature type="non-terminal residue" evidence="2">
    <location>
        <position position="1"/>
    </location>
</feature>
<reference evidence="2" key="1">
    <citation type="submission" date="2018-05" db="EMBL/GenBank/DDBJ databases">
        <title>Draft genome of Mucuna pruriens seed.</title>
        <authorList>
            <person name="Nnadi N.E."/>
            <person name="Vos R."/>
            <person name="Hasami M.H."/>
            <person name="Devisetty U.K."/>
            <person name="Aguiy J.C."/>
        </authorList>
    </citation>
    <scope>NUCLEOTIDE SEQUENCE [LARGE SCALE GENOMIC DNA]</scope>
    <source>
        <strain evidence="2">JCA_2017</strain>
    </source>
</reference>
<evidence type="ECO:0000313" key="2">
    <source>
        <dbReference type="EMBL" id="RDY02521.1"/>
    </source>
</evidence>
<dbReference type="EMBL" id="QJKJ01002515">
    <property type="protein sequence ID" value="RDY02521.1"/>
    <property type="molecule type" value="Genomic_DNA"/>
</dbReference>
<feature type="region of interest" description="Disordered" evidence="1">
    <location>
        <begin position="1"/>
        <end position="36"/>
    </location>
</feature>
<accession>A0A371HI94</accession>
<evidence type="ECO:0000256" key="1">
    <source>
        <dbReference type="SAM" id="MobiDB-lite"/>
    </source>
</evidence>